<evidence type="ECO:0000313" key="8">
    <source>
        <dbReference type="EMBL" id="ERK04675.1"/>
    </source>
</evidence>
<sequence length="865" mass="96343">MMNGIGFSPRAQRLVAALAQDEGRKSGADQLLPEHVLLALLKSAEGLGYTLLRSLRINTLSFQRALERQFKSNPASVALSDLPPSRRLKAMLDIAGMESRALGNDYVGTEHIVLSAIREEGSATARFFENADITIEDARRIVPEIQAHSPSSVNEKASRSFAKTALENFFGTPESASLPSSDIGRPAAQGQVRQSRSERTFLSEFSRDITKIAREEKDDPVVGRSKEIQRIVQVLSRRTKNNPVLIGEPGVGKTAIVEGLAQRIAKGNVPHNLLKKRILSLDLAALIAGTKYRGEFEDRMKKMMKEVRDDKNVILFIDELHTIIGAGGPEGTMDASNMLKPALSRGEIQIIGATTTKEYSRYIEKDSALERRFQMVKVEEPTDDDTVRILEGIKKRYEDFHGIVFDDDVIPAIVKFSRRYIPERFLPDKAIDILDEAGAAKKIQEEAKPAELAEVERSIEKLAAEKRRLVEEQDYERAAIVRDKVLELRRRLDLYSEYWRNSNLQNRKHVSEQDICRIIGSMTGIPVEQLDSSETKRLVHMEEEMHKSVIGQAEAVHLIAGAVRRSRAGVSSPKHPLGSFIFLGPTGVGKTQLAKALAKFLFGSEDMLVRIDMSDYMEKHNASRLVGAPPGYVGYEEGGVLTEAVRRHPYSVVLLDEIEKAHPDVFNLLLQLLEEGELSDNLGHTVNFRNTVVIMTSNAGARQITSGSRVGFLPSGEGLLSYDDIKASALGELKKRLSPELLNRIDDVVVFGALTKEEVGQILDIQIKELADRMREQNIVISVKPKAREYLIEHGYEPELGARPMRRLIRREIEDPLSVEILSGGGEKSNSVSVEYANGKLRVKFVKPKQVETVLANSLTQDGRQ</sequence>
<dbReference type="SMART" id="SM00382">
    <property type="entry name" value="AAA"/>
    <property type="match status" value="2"/>
</dbReference>
<dbReference type="SMART" id="SM01086">
    <property type="entry name" value="ClpB_D2-small"/>
    <property type="match status" value="1"/>
</dbReference>
<evidence type="ECO:0000256" key="3">
    <source>
        <dbReference type="ARBA" id="ARBA00022840"/>
    </source>
</evidence>
<evidence type="ECO:0000256" key="1">
    <source>
        <dbReference type="ARBA" id="ARBA00022737"/>
    </source>
</evidence>
<evidence type="ECO:0000259" key="6">
    <source>
        <dbReference type="PROSITE" id="PS50151"/>
    </source>
</evidence>
<keyword evidence="2" id="KW-0547">Nucleotide-binding</keyword>
<name>A0ABP2YQM9_TRESO</name>
<dbReference type="InterPro" id="IPR019489">
    <property type="entry name" value="Clp_ATPase_C"/>
</dbReference>
<organism evidence="8 9">
    <name type="scientific">Treponema socranskii subsp. socranskii VPI DR56BR1116 = ATCC 35536</name>
    <dbReference type="NCBI Taxonomy" id="1125725"/>
    <lineage>
        <taxon>Bacteria</taxon>
        <taxon>Pseudomonadati</taxon>
        <taxon>Spirochaetota</taxon>
        <taxon>Spirochaetia</taxon>
        <taxon>Spirochaetales</taxon>
        <taxon>Treponemataceae</taxon>
        <taxon>Treponema</taxon>
    </lineage>
</organism>
<dbReference type="Pfam" id="PF02861">
    <property type="entry name" value="Clp_N"/>
    <property type="match status" value="1"/>
</dbReference>
<evidence type="ECO:0000313" key="9">
    <source>
        <dbReference type="Proteomes" id="UP000016646"/>
    </source>
</evidence>
<feature type="domain" description="UVR" evidence="6">
    <location>
        <begin position="456"/>
        <end position="491"/>
    </location>
</feature>
<dbReference type="Gene3D" id="4.10.860.10">
    <property type="entry name" value="UVR domain"/>
    <property type="match status" value="1"/>
</dbReference>
<dbReference type="InterPro" id="IPR004176">
    <property type="entry name" value="Clp_R_N"/>
</dbReference>
<dbReference type="CDD" id="cd00009">
    <property type="entry name" value="AAA"/>
    <property type="match status" value="1"/>
</dbReference>
<dbReference type="InterPro" id="IPR003959">
    <property type="entry name" value="ATPase_AAA_core"/>
</dbReference>
<dbReference type="SUPFAM" id="SSF81923">
    <property type="entry name" value="Double Clp-N motif"/>
    <property type="match status" value="1"/>
</dbReference>
<dbReference type="InterPro" id="IPR001943">
    <property type="entry name" value="UVR_dom"/>
</dbReference>
<evidence type="ECO:0000256" key="2">
    <source>
        <dbReference type="ARBA" id="ARBA00022741"/>
    </source>
</evidence>
<dbReference type="Pfam" id="PF00004">
    <property type="entry name" value="AAA"/>
    <property type="match status" value="1"/>
</dbReference>
<dbReference type="Pfam" id="PF17871">
    <property type="entry name" value="AAA_lid_9"/>
    <property type="match status" value="1"/>
</dbReference>
<accession>A0ABP2YQM9</accession>
<feature type="domain" description="Clp R" evidence="7">
    <location>
        <begin position="5"/>
        <end position="148"/>
    </location>
</feature>
<dbReference type="InterPro" id="IPR018368">
    <property type="entry name" value="ClpA/B_CS1"/>
</dbReference>
<dbReference type="EMBL" id="AVQI01000016">
    <property type="protein sequence ID" value="ERK04675.1"/>
    <property type="molecule type" value="Genomic_DNA"/>
</dbReference>
<evidence type="ECO:0000256" key="4">
    <source>
        <dbReference type="ARBA" id="ARBA00023186"/>
    </source>
</evidence>
<dbReference type="InterPro" id="IPR041546">
    <property type="entry name" value="ClpA/ClpB_AAA_lid"/>
</dbReference>
<dbReference type="Pfam" id="PF10431">
    <property type="entry name" value="ClpB_D2-small"/>
    <property type="match status" value="1"/>
</dbReference>
<dbReference type="PROSITE" id="PS51903">
    <property type="entry name" value="CLP_R"/>
    <property type="match status" value="1"/>
</dbReference>
<dbReference type="PROSITE" id="PS50151">
    <property type="entry name" value="UVR"/>
    <property type="match status" value="1"/>
</dbReference>
<dbReference type="Gene3D" id="1.10.1780.10">
    <property type="entry name" value="Clp, N-terminal domain"/>
    <property type="match status" value="1"/>
</dbReference>
<dbReference type="InterPro" id="IPR003593">
    <property type="entry name" value="AAA+_ATPase"/>
</dbReference>
<dbReference type="Pfam" id="PF07724">
    <property type="entry name" value="AAA_2"/>
    <property type="match status" value="1"/>
</dbReference>
<dbReference type="InterPro" id="IPR027417">
    <property type="entry name" value="P-loop_NTPase"/>
</dbReference>
<proteinExistence type="predicted"/>
<keyword evidence="4" id="KW-0143">Chaperone</keyword>
<evidence type="ECO:0000259" key="7">
    <source>
        <dbReference type="PROSITE" id="PS51903"/>
    </source>
</evidence>
<dbReference type="CDD" id="cd19499">
    <property type="entry name" value="RecA-like_ClpB_Hsp104-like"/>
    <property type="match status" value="1"/>
</dbReference>
<evidence type="ECO:0000256" key="5">
    <source>
        <dbReference type="PROSITE-ProRule" id="PRU01251"/>
    </source>
</evidence>
<keyword evidence="1 5" id="KW-0677">Repeat</keyword>
<gene>
    <name evidence="8" type="ORF">HMPREF0860_1290</name>
</gene>
<dbReference type="PRINTS" id="PR00300">
    <property type="entry name" value="CLPPROTEASEA"/>
</dbReference>
<dbReference type="SUPFAM" id="SSF52540">
    <property type="entry name" value="P-loop containing nucleoside triphosphate hydrolases"/>
    <property type="match status" value="2"/>
</dbReference>
<dbReference type="InterPro" id="IPR001270">
    <property type="entry name" value="ClpA/B"/>
</dbReference>
<dbReference type="Gene3D" id="3.40.50.300">
    <property type="entry name" value="P-loop containing nucleotide triphosphate hydrolases"/>
    <property type="match status" value="2"/>
</dbReference>
<dbReference type="PANTHER" id="PTHR11638:SF18">
    <property type="entry name" value="HEAT SHOCK PROTEIN 104"/>
    <property type="match status" value="1"/>
</dbReference>
<comment type="caution">
    <text evidence="8">The sequence shown here is derived from an EMBL/GenBank/DDBJ whole genome shotgun (WGS) entry which is preliminary data.</text>
</comment>
<dbReference type="PROSITE" id="PS00870">
    <property type="entry name" value="CLPAB_1"/>
    <property type="match status" value="1"/>
</dbReference>
<keyword evidence="3" id="KW-0067">ATP-binding</keyword>
<keyword evidence="9" id="KW-1185">Reference proteome</keyword>
<dbReference type="Proteomes" id="UP000016646">
    <property type="component" value="Unassembled WGS sequence"/>
</dbReference>
<protein>
    <submittedName>
        <fullName evidence="8">Negative regulator of genetic competence ClpC/MecB</fullName>
    </submittedName>
</protein>
<reference evidence="8 9" key="1">
    <citation type="submission" date="2013-08" db="EMBL/GenBank/DDBJ databases">
        <authorList>
            <person name="Durkin A.S."/>
            <person name="Haft D.R."/>
            <person name="McCorrison J."/>
            <person name="Torralba M."/>
            <person name="Gillis M."/>
            <person name="Haft D.H."/>
            <person name="Methe B."/>
            <person name="Sutton G."/>
            <person name="Nelson K.E."/>
        </authorList>
    </citation>
    <scope>NUCLEOTIDE SEQUENCE [LARGE SCALE GENOMIC DNA]</scope>
    <source>
        <strain evidence="8 9">ATCC 35536</strain>
    </source>
</reference>
<dbReference type="InterPro" id="IPR050130">
    <property type="entry name" value="ClpA_ClpB"/>
</dbReference>
<dbReference type="Gene3D" id="1.10.8.60">
    <property type="match status" value="2"/>
</dbReference>
<dbReference type="PANTHER" id="PTHR11638">
    <property type="entry name" value="ATP-DEPENDENT CLP PROTEASE"/>
    <property type="match status" value="1"/>
</dbReference>
<dbReference type="InterPro" id="IPR036628">
    <property type="entry name" value="Clp_N_dom_sf"/>
</dbReference>